<dbReference type="PANTHER" id="PTHR42770">
    <property type="entry name" value="AMINO ACID TRANSPORTER-RELATED"/>
    <property type="match status" value="1"/>
</dbReference>
<feature type="transmembrane region" description="Helical" evidence="5">
    <location>
        <begin position="313"/>
        <end position="332"/>
    </location>
</feature>
<feature type="transmembrane region" description="Helical" evidence="5">
    <location>
        <begin position="278"/>
        <end position="301"/>
    </location>
</feature>
<keyword evidence="4 5" id="KW-0472">Membrane</keyword>
<name>A0ABV9WHA7_9ACTN</name>
<organism evidence="6 7">
    <name type="scientific">Dactylosporangium cerinum</name>
    <dbReference type="NCBI Taxonomy" id="1434730"/>
    <lineage>
        <taxon>Bacteria</taxon>
        <taxon>Bacillati</taxon>
        <taxon>Actinomycetota</taxon>
        <taxon>Actinomycetes</taxon>
        <taxon>Micromonosporales</taxon>
        <taxon>Micromonosporaceae</taxon>
        <taxon>Dactylosporangium</taxon>
    </lineage>
</organism>
<keyword evidence="3 5" id="KW-1133">Transmembrane helix</keyword>
<evidence type="ECO:0000256" key="4">
    <source>
        <dbReference type="ARBA" id="ARBA00023136"/>
    </source>
</evidence>
<feature type="transmembrane region" description="Helical" evidence="5">
    <location>
        <begin position="487"/>
        <end position="509"/>
    </location>
</feature>
<feature type="transmembrane region" description="Helical" evidence="5">
    <location>
        <begin position="101"/>
        <end position="123"/>
    </location>
</feature>
<dbReference type="Proteomes" id="UP001595912">
    <property type="component" value="Unassembled WGS sequence"/>
</dbReference>
<dbReference type="EMBL" id="JBHSIU010000104">
    <property type="protein sequence ID" value="MFC5006423.1"/>
    <property type="molecule type" value="Genomic_DNA"/>
</dbReference>
<evidence type="ECO:0000256" key="1">
    <source>
        <dbReference type="ARBA" id="ARBA00004141"/>
    </source>
</evidence>
<gene>
    <name evidence="6" type="ORF">ACFPIJ_52470</name>
</gene>
<feature type="transmembrane region" description="Helical" evidence="5">
    <location>
        <begin position="163"/>
        <end position="190"/>
    </location>
</feature>
<feature type="transmembrane region" description="Helical" evidence="5">
    <location>
        <begin position="210"/>
        <end position="229"/>
    </location>
</feature>
<feature type="transmembrane region" description="Helical" evidence="5">
    <location>
        <begin position="449"/>
        <end position="475"/>
    </location>
</feature>
<sequence>MAQRWRPTGESRLRAVYGESVARVAACRPYAKVLAGESVPSPCGDGSADYLGGVHRTPAGMQLAGMPDGGAAVWDARDVWGWRGMRPAAGLIRRHINSFNALQFMVGATSPMAVLVGGVVNTYATTGVLGAPLAFLVVGGALALLMVGYLAMTNREGNAAPAYAFLGLGLGPSWGIAGGVLMFAATNAIQISLYGLFGATTAELTGVGHWTGWALAAWALVAVFGLANFSLGKTFIAIVGVAELVMIGAVILAAFTHPHDGQVSTAPLMVAALWDQRATVGGVFALTVAAFVGVESGAAYAEEGKTDKTMVHATVATLLVLPVLYCAMAWALPVWTGPDQIIDEARNAGHSGFPFTIVAEGYGAGMVALAQLLMLTSFFISALAFHQVIGRYVHAIAREGVIPAWLADVGRLGGRMAGATAPASLLQSGIALAVIGVCALLRVDPIGGMFIWLSSGAAVGVLVTLVGVSIATVLYFRKGGGLGRDPLIVRTAGPVLGAIVGSALVAVIVVNQAALLGVTSVGLQAVIPALVLATIVAGLWYARRVRRVWPDRYAAVGRGRPDEVMVPDQQVGFRV</sequence>
<evidence type="ECO:0000256" key="5">
    <source>
        <dbReference type="SAM" id="Phobius"/>
    </source>
</evidence>
<keyword evidence="2 5" id="KW-0812">Transmembrane</keyword>
<comment type="caution">
    <text evidence="6">The sequence shown here is derived from an EMBL/GenBank/DDBJ whole genome shotgun (WGS) entry which is preliminary data.</text>
</comment>
<reference evidence="7" key="1">
    <citation type="journal article" date="2019" name="Int. J. Syst. Evol. Microbiol.">
        <title>The Global Catalogue of Microorganisms (GCM) 10K type strain sequencing project: providing services to taxonomists for standard genome sequencing and annotation.</title>
        <authorList>
            <consortium name="The Broad Institute Genomics Platform"/>
            <consortium name="The Broad Institute Genome Sequencing Center for Infectious Disease"/>
            <person name="Wu L."/>
            <person name="Ma J."/>
        </authorList>
    </citation>
    <scope>NUCLEOTIDE SEQUENCE [LARGE SCALE GENOMIC DNA]</scope>
    <source>
        <strain evidence="7">CGMCC 4.7152</strain>
    </source>
</reference>
<dbReference type="Gene3D" id="1.20.1740.10">
    <property type="entry name" value="Amino acid/polyamine transporter I"/>
    <property type="match status" value="1"/>
</dbReference>
<evidence type="ECO:0000313" key="6">
    <source>
        <dbReference type="EMBL" id="MFC5006423.1"/>
    </source>
</evidence>
<feature type="transmembrane region" description="Helical" evidence="5">
    <location>
        <begin position="425"/>
        <end position="443"/>
    </location>
</feature>
<feature type="transmembrane region" description="Helical" evidence="5">
    <location>
        <begin position="129"/>
        <end position="151"/>
    </location>
</feature>
<proteinExistence type="predicted"/>
<dbReference type="PANTHER" id="PTHR42770:SF16">
    <property type="entry name" value="AMINO ACID PERMEASE"/>
    <property type="match status" value="1"/>
</dbReference>
<evidence type="ECO:0000256" key="2">
    <source>
        <dbReference type="ARBA" id="ARBA00022692"/>
    </source>
</evidence>
<protein>
    <submittedName>
        <fullName evidence="6">APC family permease</fullName>
    </submittedName>
</protein>
<feature type="transmembrane region" description="Helical" evidence="5">
    <location>
        <begin position="521"/>
        <end position="542"/>
    </location>
</feature>
<evidence type="ECO:0000313" key="7">
    <source>
        <dbReference type="Proteomes" id="UP001595912"/>
    </source>
</evidence>
<keyword evidence="7" id="KW-1185">Reference proteome</keyword>
<accession>A0ABV9WHA7</accession>
<feature type="transmembrane region" description="Helical" evidence="5">
    <location>
        <begin position="362"/>
        <end position="385"/>
    </location>
</feature>
<feature type="transmembrane region" description="Helical" evidence="5">
    <location>
        <begin position="236"/>
        <end position="258"/>
    </location>
</feature>
<dbReference type="RefSeq" id="WP_380127051.1">
    <property type="nucleotide sequence ID" value="NZ_JBHSIU010000104.1"/>
</dbReference>
<evidence type="ECO:0000256" key="3">
    <source>
        <dbReference type="ARBA" id="ARBA00022989"/>
    </source>
</evidence>
<dbReference type="InterPro" id="IPR050367">
    <property type="entry name" value="APC_superfamily"/>
</dbReference>
<comment type="subcellular location">
    <subcellularLocation>
        <location evidence="1">Membrane</location>
        <topology evidence="1">Multi-pass membrane protein</topology>
    </subcellularLocation>
</comment>